<dbReference type="HOGENOM" id="CLU_033429_1_1_10"/>
<evidence type="ECO:0000313" key="3">
    <source>
        <dbReference type="Proteomes" id="UP000007519"/>
    </source>
</evidence>
<dbReference type="InterPro" id="IPR003593">
    <property type="entry name" value="AAA+_ATPase"/>
</dbReference>
<dbReference type="AlphaFoldDB" id="H6L719"/>
<name>H6L719_SAPGL</name>
<dbReference type="InterPro" id="IPR003959">
    <property type="entry name" value="ATPase_AAA_core"/>
</dbReference>
<proteinExistence type="predicted"/>
<dbReference type="Gene3D" id="3.40.50.300">
    <property type="entry name" value="P-loop containing nucleotide triphosphate hydrolases"/>
    <property type="match status" value="1"/>
</dbReference>
<dbReference type="PANTHER" id="PTHR32182">
    <property type="entry name" value="DNA REPLICATION AND REPAIR PROTEIN RECF"/>
    <property type="match status" value="1"/>
</dbReference>
<evidence type="ECO:0000313" key="2">
    <source>
        <dbReference type="EMBL" id="AFC26610.1"/>
    </source>
</evidence>
<dbReference type="InterPro" id="IPR027417">
    <property type="entry name" value="P-loop_NTPase"/>
</dbReference>
<protein>
    <submittedName>
        <fullName evidence="2">SMC domain-containing protein</fullName>
    </submittedName>
</protein>
<dbReference type="OrthoDB" id="9805802at2"/>
<dbReference type="GO" id="GO:0006302">
    <property type="term" value="P:double-strand break repair"/>
    <property type="evidence" value="ECO:0007669"/>
    <property type="project" value="TreeGrafter"/>
</dbReference>
<dbReference type="GO" id="GO:0005524">
    <property type="term" value="F:ATP binding"/>
    <property type="evidence" value="ECO:0007669"/>
    <property type="project" value="InterPro"/>
</dbReference>
<dbReference type="eggNOG" id="COG3950">
    <property type="taxonomic scope" value="Bacteria"/>
</dbReference>
<gene>
    <name evidence="2" type="ordered locus">SGRA_3894</name>
</gene>
<dbReference type="Proteomes" id="UP000007519">
    <property type="component" value="Chromosome"/>
</dbReference>
<dbReference type="SMART" id="SM00382">
    <property type="entry name" value="AAA"/>
    <property type="match status" value="1"/>
</dbReference>
<reference evidence="2 3" key="1">
    <citation type="journal article" date="2012" name="Stand. Genomic Sci.">
        <title>Complete genome sequencing and analysis of Saprospira grandis str. Lewin, a predatory marine bacterium.</title>
        <authorList>
            <person name="Saw J.H."/>
            <person name="Yuryev A."/>
            <person name="Kanbe M."/>
            <person name="Hou S."/>
            <person name="Young A.G."/>
            <person name="Aizawa S."/>
            <person name="Alam M."/>
        </authorList>
    </citation>
    <scope>NUCLEOTIDE SEQUENCE [LARGE SCALE GENOMIC DNA]</scope>
    <source>
        <strain evidence="2 3">Lewin</strain>
    </source>
</reference>
<dbReference type="PANTHER" id="PTHR32182:SF23">
    <property type="entry name" value="ATP BINDING PROTEIN"/>
    <property type="match status" value="1"/>
</dbReference>
<dbReference type="EMBL" id="CP002831">
    <property type="protein sequence ID" value="AFC26610.1"/>
    <property type="molecule type" value="Genomic_DNA"/>
</dbReference>
<feature type="domain" description="AAA+ ATPase" evidence="1">
    <location>
        <begin position="25"/>
        <end position="353"/>
    </location>
</feature>
<dbReference type="GO" id="GO:0016887">
    <property type="term" value="F:ATP hydrolysis activity"/>
    <property type="evidence" value="ECO:0007669"/>
    <property type="project" value="InterPro"/>
</dbReference>
<dbReference type="RefSeq" id="WP_015694194.1">
    <property type="nucleotide sequence ID" value="NC_016940.1"/>
</dbReference>
<dbReference type="STRING" id="984262.SGRA_3894"/>
<dbReference type="GO" id="GO:0000731">
    <property type="term" value="P:DNA synthesis involved in DNA repair"/>
    <property type="evidence" value="ECO:0007669"/>
    <property type="project" value="TreeGrafter"/>
</dbReference>
<organism evidence="2 3">
    <name type="scientific">Saprospira grandis (strain Lewin)</name>
    <dbReference type="NCBI Taxonomy" id="984262"/>
    <lineage>
        <taxon>Bacteria</taxon>
        <taxon>Pseudomonadati</taxon>
        <taxon>Bacteroidota</taxon>
        <taxon>Saprospiria</taxon>
        <taxon>Saprospirales</taxon>
        <taxon>Saprospiraceae</taxon>
        <taxon>Saprospira</taxon>
    </lineage>
</organism>
<sequence>MELKRLVLEGYKGFKNRQEIVFPEDRKPLVFVGMNGAGKTALLEAIRLGCDAFAAALFDSESEGLTINQLSYIAQEVQSSIHIDKEEASIKLSWSYPIEEPSTLFFVQTDLRNGPTLSEGYRRSQLAGNFWELPKRILTNLNERRKDYSLSLAVYYPSERLIGKGDDYDFELDYFNRNQLMAFKGALERSINFQQFLDWFKEQEDLENELRISSKDDYRDRALEAVRQAIASVLDDFSSVRIQRHPYVDMVVKKGEQKLSLKQLSSGEKALLTLAGDLAMRLSLANPGLKQPLEGRGVVMIDEIDLHLHPRWQVDVIGRLRKTFPNIQFIFTTHSPLIINRLPPESLYYLDNNECYPATSMEEITYGADIDRILAWQGVKDVLPRDIVDKMDEISLLIKDNALEKAHIELQQLKQRMNSAHPTLADLEMDLEFKQSENEMD</sequence>
<evidence type="ECO:0000259" key="1">
    <source>
        <dbReference type="SMART" id="SM00382"/>
    </source>
</evidence>
<accession>H6L719</accession>
<dbReference type="SUPFAM" id="SSF52540">
    <property type="entry name" value="P-loop containing nucleoside triphosphate hydrolases"/>
    <property type="match status" value="1"/>
</dbReference>
<keyword evidence="3" id="KW-1185">Reference proteome</keyword>
<dbReference type="Pfam" id="PF13304">
    <property type="entry name" value="AAA_21"/>
    <property type="match status" value="1"/>
</dbReference>
<dbReference type="KEGG" id="sgn:SGRA_3894"/>